<proteinExistence type="predicted"/>
<evidence type="ECO:0000313" key="1">
    <source>
        <dbReference type="EMBL" id="GHE86264.1"/>
    </source>
</evidence>
<accession>A0ABQ3IM85</accession>
<evidence type="ECO:0000313" key="2">
    <source>
        <dbReference type="Proteomes" id="UP000626370"/>
    </source>
</evidence>
<protein>
    <submittedName>
        <fullName evidence="1">Uncharacterized protein</fullName>
    </submittedName>
</protein>
<name>A0ABQ3IM85_9GAMM</name>
<reference evidence="2" key="1">
    <citation type="journal article" date="2019" name="Int. J. Syst. Evol. Microbiol.">
        <title>The Global Catalogue of Microorganisms (GCM) 10K type strain sequencing project: providing services to taxonomists for standard genome sequencing and annotation.</title>
        <authorList>
            <consortium name="The Broad Institute Genomics Platform"/>
            <consortium name="The Broad Institute Genome Sequencing Center for Infectious Disease"/>
            <person name="Wu L."/>
            <person name="Ma J."/>
        </authorList>
    </citation>
    <scope>NUCLEOTIDE SEQUENCE [LARGE SCALE GENOMIC DNA]</scope>
    <source>
        <strain evidence="2">CGMCC 1.15922</strain>
    </source>
</reference>
<dbReference type="RefSeq" id="WP_189377575.1">
    <property type="nucleotide sequence ID" value="NZ_BNAH01000005.1"/>
</dbReference>
<dbReference type="Proteomes" id="UP000626370">
    <property type="component" value="Unassembled WGS sequence"/>
</dbReference>
<dbReference type="EMBL" id="BNAH01000005">
    <property type="protein sequence ID" value="GHE86264.1"/>
    <property type="molecule type" value="Genomic_DNA"/>
</dbReference>
<gene>
    <name evidence="1" type="ORF">GCM10011501_14210</name>
</gene>
<organism evidence="1 2">
    <name type="scientific">Thalassotalea profundi</name>
    <dbReference type="NCBI Taxonomy" id="2036687"/>
    <lineage>
        <taxon>Bacteria</taxon>
        <taxon>Pseudomonadati</taxon>
        <taxon>Pseudomonadota</taxon>
        <taxon>Gammaproteobacteria</taxon>
        <taxon>Alteromonadales</taxon>
        <taxon>Colwelliaceae</taxon>
        <taxon>Thalassotalea</taxon>
    </lineage>
</organism>
<comment type="caution">
    <text evidence="1">The sequence shown here is derived from an EMBL/GenBank/DDBJ whole genome shotgun (WGS) entry which is preliminary data.</text>
</comment>
<sequence>MKLTDFLETIQVQQHSTISESVHANLQSLNSLHNDLMSATNTNKKLNIIGEMILAIARG</sequence>
<keyword evidence="2" id="KW-1185">Reference proteome</keyword>